<keyword evidence="5" id="KW-1185">Reference proteome</keyword>
<evidence type="ECO:0000313" key="4">
    <source>
        <dbReference type="EnsemblPlants" id="TraesCS1B02G163400.2"/>
    </source>
</evidence>
<dbReference type="InterPro" id="IPR013126">
    <property type="entry name" value="Hsp_70_fam"/>
</dbReference>
<proteinExistence type="inferred from homology"/>
<dbReference type="GO" id="GO:0140662">
    <property type="term" value="F:ATP-dependent protein folding chaperone"/>
    <property type="evidence" value="ECO:0007669"/>
    <property type="project" value="InterPro"/>
</dbReference>
<dbReference type="SUPFAM" id="SSF53067">
    <property type="entry name" value="Actin-like ATPase domain"/>
    <property type="match status" value="2"/>
</dbReference>
<dbReference type="PaxDb" id="4565-Traes_1BL_31D5DCC65.2"/>
<dbReference type="Gene3D" id="3.30.420.40">
    <property type="match status" value="2"/>
</dbReference>
<dbReference type="Pfam" id="PF00012">
    <property type="entry name" value="HSP70"/>
    <property type="match status" value="1"/>
</dbReference>
<dbReference type="Gramene" id="TraesSYM1B03G00276870.1">
    <property type="protein sequence ID" value="TraesSYM1B03G00276870.1"/>
    <property type="gene ID" value="TraesSYM1B03G00276870"/>
</dbReference>
<dbReference type="AlphaFoldDB" id="A0A3B5YVK2"/>
<name>A0A3B5YVK2_WHEAT</name>
<dbReference type="Gramene" id="TraesLAC1B03G00274380.1">
    <property type="protein sequence ID" value="TraesLAC1B03G00274380.1"/>
    <property type="gene ID" value="TraesLAC1B03G00274380"/>
</dbReference>
<dbReference type="Gramene" id="TraesJAG1B03G00270550.1">
    <property type="protein sequence ID" value="TraesJAG1B03G00270550.1"/>
    <property type="gene ID" value="TraesJAG1B03G00270550"/>
</dbReference>
<dbReference type="GO" id="GO:0031072">
    <property type="term" value="F:heat shock protein binding"/>
    <property type="evidence" value="ECO:0000318"/>
    <property type="project" value="GO_Central"/>
</dbReference>
<dbReference type="Gene3D" id="3.90.640.10">
    <property type="entry name" value="Actin, Chain A, domain 4"/>
    <property type="match status" value="1"/>
</dbReference>
<dbReference type="Gramene" id="TraesKAR1B01G0192510.1">
    <property type="protein sequence ID" value="cds.TraesKAR1B01G0192510.1"/>
    <property type="gene ID" value="TraesKAR1B01G0192510"/>
</dbReference>
<dbReference type="GO" id="GO:0044183">
    <property type="term" value="F:protein folding chaperone"/>
    <property type="evidence" value="ECO:0000318"/>
    <property type="project" value="GO_Central"/>
</dbReference>
<dbReference type="GO" id="GO:0016226">
    <property type="term" value="P:iron-sulfur cluster assembly"/>
    <property type="evidence" value="ECO:0000318"/>
    <property type="project" value="GO_Central"/>
</dbReference>
<evidence type="ECO:0000256" key="1">
    <source>
        <dbReference type="ARBA" id="ARBA00022741"/>
    </source>
</evidence>
<evidence type="ECO:0000313" key="5">
    <source>
        <dbReference type="Proteomes" id="UP000019116"/>
    </source>
</evidence>
<gene>
    <name evidence="4" type="primary">LOC123120092</name>
</gene>
<dbReference type="Gramene" id="TraesCS1B03G0480300.2">
    <property type="protein sequence ID" value="TraesCS1B03G0480300.2.CDS"/>
    <property type="gene ID" value="TraesCS1B03G0480300"/>
</dbReference>
<dbReference type="InterPro" id="IPR029047">
    <property type="entry name" value="HSP70_peptide-bd_sf"/>
</dbReference>
<dbReference type="GO" id="GO:0005739">
    <property type="term" value="C:mitochondrion"/>
    <property type="evidence" value="ECO:0000318"/>
    <property type="project" value="GO_Central"/>
</dbReference>
<dbReference type="OrthoDB" id="685595at2759"/>
<dbReference type="STRING" id="4565.A0A3B5YVK2"/>
<dbReference type="EnsemblPlants" id="TraesCS1B02G163400.2">
    <property type="protein sequence ID" value="TraesCS1B02G163400.2"/>
    <property type="gene ID" value="TraesCS1B02G163400"/>
</dbReference>
<dbReference type="OMA" id="IECEEGI"/>
<dbReference type="GO" id="GO:0016887">
    <property type="term" value="F:ATP hydrolysis activity"/>
    <property type="evidence" value="ECO:0000318"/>
    <property type="project" value="GO_Central"/>
</dbReference>
<accession>A0A3B5YVK2</accession>
<dbReference type="PRINTS" id="PR00301">
    <property type="entry name" value="HEATSHOCK70"/>
</dbReference>
<keyword evidence="1 3" id="KW-0547">Nucleotide-binding</keyword>
<evidence type="ECO:0000256" key="3">
    <source>
        <dbReference type="RuleBase" id="RU003322"/>
    </source>
</evidence>
<dbReference type="InterPro" id="IPR043129">
    <property type="entry name" value="ATPase_NBD"/>
</dbReference>
<dbReference type="FunFam" id="3.90.640.10:FF:000003">
    <property type="entry name" value="Molecular chaperone DnaK"/>
    <property type="match status" value="1"/>
</dbReference>
<dbReference type="Gramene" id="TraesRN1B0100487300.2">
    <property type="protein sequence ID" value="TraesRN1B0100487300.2"/>
    <property type="gene ID" value="TraesRN1B0100487300"/>
</dbReference>
<comment type="similarity">
    <text evidence="3">Belongs to the heat shock protein 70 family.</text>
</comment>
<reference evidence="4" key="2">
    <citation type="submission" date="2018-10" db="UniProtKB">
        <authorList>
            <consortium name="EnsemblPlants"/>
        </authorList>
    </citation>
    <scope>IDENTIFICATION</scope>
</reference>
<keyword evidence="2 3" id="KW-0067">ATP-binding</keyword>
<dbReference type="PANTHER" id="PTHR19375">
    <property type="entry name" value="HEAT SHOCK PROTEIN 70KDA"/>
    <property type="match status" value="1"/>
</dbReference>
<evidence type="ECO:0000256" key="2">
    <source>
        <dbReference type="ARBA" id="ARBA00022840"/>
    </source>
</evidence>
<dbReference type="Gramene" id="TraesCS1B02G163400.2">
    <property type="protein sequence ID" value="TraesCS1B02G163400.2"/>
    <property type="gene ID" value="TraesCS1B02G163400"/>
</dbReference>
<dbReference type="RefSeq" id="XP_044396042.1">
    <property type="nucleotide sequence ID" value="XM_044540107.1"/>
</dbReference>
<organism evidence="4">
    <name type="scientific">Triticum aestivum</name>
    <name type="common">Wheat</name>
    <dbReference type="NCBI Taxonomy" id="4565"/>
    <lineage>
        <taxon>Eukaryota</taxon>
        <taxon>Viridiplantae</taxon>
        <taxon>Streptophyta</taxon>
        <taxon>Embryophyta</taxon>
        <taxon>Tracheophyta</taxon>
        <taxon>Spermatophyta</taxon>
        <taxon>Magnoliopsida</taxon>
        <taxon>Liliopsida</taxon>
        <taxon>Poales</taxon>
        <taxon>Poaceae</taxon>
        <taxon>BOP clade</taxon>
        <taxon>Pooideae</taxon>
        <taxon>Triticodae</taxon>
        <taxon>Triticeae</taxon>
        <taxon>Triticinae</taxon>
        <taxon>Triticum</taxon>
    </lineage>
</organism>
<dbReference type="GO" id="GO:0005524">
    <property type="term" value="F:ATP binding"/>
    <property type="evidence" value="ECO:0007669"/>
    <property type="project" value="UniProtKB-KW"/>
</dbReference>
<dbReference type="GO" id="GO:0042026">
    <property type="term" value="P:protein refolding"/>
    <property type="evidence" value="ECO:0000318"/>
    <property type="project" value="GO_Central"/>
</dbReference>
<protein>
    <submittedName>
        <fullName evidence="4">Uncharacterized protein</fullName>
    </submittedName>
</protein>
<dbReference type="GO" id="GO:0005737">
    <property type="term" value="C:cytoplasm"/>
    <property type="evidence" value="ECO:0000318"/>
    <property type="project" value="GO_Central"/>
</dbReference>
<dbReference type="RefSeq" id="XP_044396052.1">
    <property type="nucleotide sequence ID" value="XM_044540117.1"/>
</dbReference>
<dbReference type="Gramene" id="TraesPARA_EIv1.0_0150360.1">
    <property type="protein sequence ID" value="TraesPARA_EIv1.0_0150360.1.CDS"/>
    <property type="gene ID" value="TraesPARA_EIv1.0_0150360"/>
</dbReference>
<dbReference type="Gramene" id="TraesSTA1B03G00269110.1">
    <property type="protein sequence ID" value="TraesSTA1B03G00269110.1"/>
    <property type="gene ID" value="TraesSTA1B03G00269110"/>
</dbReference>
<dbReference type="Proteomes" id="UP000019116">
    <property type="component" value="Chromosome 1B"/>
</dbReference>
<dbReference type="SMR" id="A0A3B5YVK2"/>
<dbReference type="GeneID" id="123120092"/>
<dbReference type="SUPFAM" id="SSF100920">
    <property type="entry name" value="Heat shock protein 70kD (HSP70), peptide-binding domain"/>
    <property type="match status" value="1"/>
</dbReference>
<dbReference type="Gene3D" id="2.60.34.10">
    <property type="entry name" value="Substrate Binding Domain Of DNAk, Chain A, domain 1"/>
    <property type="match status" value="1"/>
</dbReference>
<reference evidence="4" key="1">
    <citation type="submission" date="2018-08" db="EMBL/GenBank/DDBJ databases">
        <authorList>
            <person name="Rossello M."/>
        </authorList>
    </citation>
    <scope>NUCLEOTIDE SEQUENCE [LARGE SCALE GENOMIC DNA]</scope>
    <source>
        <strain evidence="4">cv. Chinese Spring</strain>
    </source>
</reference>
<dbReference type="Gramene" id="TraesNOR1B03G00275300.1">
    <property type="protein sequence ID" value="TraesNOR1B03G00275300.1"/>
    <property type="gene ID" value="TraesNOR1B03G00275300"/>
</dbReference>
<sequence length="652" mass="72800">MAVRMFRTKVGSFQHHVRGCVAFSTERPKLVTVGIDFGCKNSRVAIIDSLVPHVVDSEIGRFTPSYVTFTQQNSYLPYKWSLQHLDPVGNCVAVGELAKRRMWRQPSDVVYNIKSLIGKQFQDPSVQEMRRRVHFSIIEGPGGEAWVGICGMEFSPVCIATAIFQKLKHIVLMDQFHDELQAVISVPAFFDELQKEHIKSAAHRAGFKLLQLIDEPIAAALSSITTEDGIVVVFGMGAGSYSVTILRVSPDRKIEIRTQFADTSVGGDQFDDKLVDFIGRQILEGHSVDIRGDIYAMKMVAEAVEQAKVELSSKPAVTVSVPSFSTSVPGPVDLNIKISRPLFEKLVKDLLGQIKVKCQSILEDAKVSTEDIKEIVLFGGMTRVPKIQGIICEVFGQNLNTKVNPEEAVVVGSAIQAALILEDEQEISDDMIPLSIGFESSKGIFTKVIPRHSTLPIKRTVKIPTWLDYGERKCIRIFFGEHVMVQHNILLGETQVINNRGSFQGCVYFELTLEVDKDYVVKVRCAGDEVPLSFPINPKDRLKENVDKAVKRALLDWTMTGTEIRARLGNLSKHTMNTLDDVLSVRKDELPEDLCKEALNALADLQKLLDGDLEMLKAKMLSAKSVESKILNWLPPSELRDSDHEDYEYRDA</sequence>
<dbReference type="Gramene" id="TraesLDM1B03G00270210.1">
    <property type="protein sequence ID" value="TraesLDM1B03G00270210.1"/>
    <property type="gene ID" value="TraesLDM1B03G00270210"/>
</dbReference>